<keyword evidence="2" id="KW-1185">Reference proteome</keyword>
<evidence type="ECO:0000313" key="2">
    <source>
        <dbReference type="Proteomes" id="UP001595957"/>
    </source>
</evidence>
<dbReference type="Gene3D" id="1.20.910.10">
    <property type="entry name" value="Heme oxygenase-like"/>
    <property type="match status" value="1"/>
</dbReference>
<sequence length="179" mass="19018">MKRTSNAGRVRQALRDATMVSHQRVDELFSDFPLDSPDGYGAFLRAHARALAPLEQLARPDAPRLPRLMEDLAALGKALPEPLAVERQGGEAFRWGALYALEGSRLGGAMLERRVPPGLPRAYLSSVHGKGGWIAFQDALDKAADDGGEDWIDGAIQGADAAFALFAAGAAAERAGLNG</sequence>
<dbReference type="SUPFAM" id="SSF48613">
    <property type="entry name" value="Heme oxygenase-like"/>
    <property type="match status" value="1"/>
</dbReference>
<name>A0ABV9EYS0_9SPHN</name>
<proteinExistence type="predicted"/>
<evidence type="ECO:0000313" key="1">
    <source>
        <dbReference type="EMBL" id="MFC4593860.1"/>
    </source>
</evidence>
<dbReference type="InterPro" id="IPR016084">
    <property type="entry name" value="Haem_Oase-like_multi-hlx"/>
</dbReference>
<organism evidence="1 2">
    <name type="scientific">Sphingobium tyrosinilyticum</name>
    <dbReference type="NCBI Taxonomy" id="2715436"/>
    <lineage>
        <taxon>Bacteria</taxon>
        <taxon>Pseudomonadati</taxon>
        <taxon>Pseudomonadota</taxon>
        <taxon>Alphaproteobacteria</taxon>
        <taxon>Sphingomonadales</taxon>
        <taxon>Sphingomonadaceae</taxon>
        <taxon>Sphingobium</taxon>
    </lineage>
</organism>
<dbReference type="CDD" id="cd19166">
    <property type="entry name" value="HemeO-bac"/>
    <property type="match status" value="1"/>
</dbReference>
<dbReference type="Proteomes" id="UP001595957">
    <property type="component" value="Unassembled WGS sequence"/>
</dbReference>
<dbReference type="EMBL" id="JBHSFZ010000008">
    <property type="protein sequence ID" value="MFC4593860.1"/>
    <property type="molecule type" value="Genomic_DNA"/>
</dbReference>
<dbReference type="RefSeq" id="WP_380803330.1">
    <property type="nucleotide sequence ID" value="NZ_JBHSFZ010000008.1"/>
</dbReference>
<reference evidence="2" key="1">
    <citation type="journal article" date="2019" name="Int. J. Syst. Evol. Microbiol.">
        <title>The Global Catalogue of Microorganisms (GCM) 10K type strain sequencing project: providing services to taxonomists for standard genome sequencing and annotation.</title>
        <authorList>
            <consortium name="The Broad Institute Genomics Platform"/>
            <consortium name="The Broad Institute Genome Sequencing Center for Infectious Disease"/>
            <person name="Wu L."/>
            <person name="Ma J."/>
        </authorList>
    </citation>
    <scope>NUCLEOTIDE SEQUENCE [LARGE SCALE GENOMIC DNA]</scope>
    <source>
        <strain evidence="2">NBRC 103632</strain>
    </source>
</reference>
<gene>
    <name evidence="1" type="ORF">ACFO3E_06595</name>
</gene>
<comment type="caution">
    <text evidence="1">The sequence shown here is derived from an EMBL/GenBank/DDBJ whole genome shotgun (WGS) entry which is preliminary data.</text>
</comment>
<protein>
    <submittedName>
        <fullName evidence="1">Biliverdin-producing heme oxygenase</fullName>
    </submittedName>
</protein>
<accession>A0ABV9EYS0</accession>